<comment type="caution">
    <text evidence="1">The sequence shown here is derived from an EMBL/GenBank/DDBJ whole genome shotgun (WGS) entry which is preliminary data.</text>
</comment>
<dbReference type="AlphaFoldDB" id="A0ABD2Q4Z8"/>
<proteinExistence type="predicted"/>
<reference evidence="1 2" key="1">
    <citation type="submission" date="2024-11" db="EMBL/GenBank/DDBJ databases">
        <title>Adaptive evolution of stress response genes in parasites aligns with host niche diversity.</title>
        <authorList>
            <person name="Hahn C."/>
            <person name="Resl P."/>
        </authorList>
    </citation>
    <scope>NUCLEOTIDE SEQUENCE [LARGE SCALE GENOMIC DNA]</scope>
    <source>
        <strain evidence="1">EGGRZ-B1_66</strain>
        <tissue evidence="1">Body</tissue>
    </source>
</reference>
<keyword evidence="2" id="KW-1185">Reference proteome</keyword>
<dbReference type="EMBL" id="JBJKFK010000940">
    <property type="protein sequence ID" value="KAL3314649.1"/>
    <property type="molecule type" value="Genomic_DNA"/>
</dbReference>
<dbReference type="Proteomes" id="UP001626550">
    <property type="component" value="Unassembled WGS sequence"/>
</dbReference>
<sequence length="107" mass="12029">MSLGFIHPKVSSKLASAFEFAVLSCANYLFQVSLFHPYEVSSTVMAVQGSDLSLATVDSPRGFSDWRLCRDYLKLTGQSMRGSSPIFRYSHIRPNHRHLINAVTFTQ</sequence>
<name>A0ABD2Q4Z8_9PLAT</name>
<organism evidence="1 2">
    <name type="scientific">Cichlidogyrus casuarinus</name>
    <dbReference type="NCBI Taxonomy" id="1844966"/>
    <lineage>
        <taxon>Eukaryota</taxon>
        <taxon>Metazoa</taxon>
        <taxon>Spiralia</taxon>
        <taxon>Lophotrochozoa</taxon>
        <taxon>Platyhelminthes</taxon>
        <taxon>Monogenea</taxon>
        <taxon>Monopisthocotylea</taxon>
        <taxon>Dactylogyridea</taxon>
        <taxon>Ancyrocephalidae</taxon>
        <taxon>Cichlidogyrus</taxon>
    </lineage>
</organism>
<gene>
    <name evidence="1" type="ORF">Ciccas_006732</name>
</gene>
<accession>A0ABD2Q4Z8</accession>
<protein>
    <submittedName>
        <fullName evidence="1">Uncharacterized protein</fullName>
    </submittedName>
</protein>
<evidence type="ECO:0000313" key="2">
    <source>
        <dbReference type="Proteomes" id="UP001626550"/>
    </source>
</evidence>
<evidence type="ECO:0000313" key="1">
    <source>
        <dbReference type="EMBL" id="KAL3314649.1"/>
    </source>
</evidence>